<feature type="region of interest" description="Disordered" evidence="1">
    <location>
        <begin position="414"/>
        <end position="437"/>
    </location>
</feature>
<dbReference type="InParanoid" id="K1PLK5"/>
<proteinExistence type="predicted"/>
<feature type="compositionally biased region" description="Basic and acidic residues" evidence="1">
    <location>
        <begin position="207"/>
        <end position="229"/>
    </location>
</feature>
<feature type="compositionally biased region" description="Basic and acidic residues" evidence="1">
    <location>
        <begin position="346"/>
        <end position="370"/>
    </location>
</feature>
<reference evidence="2" key="1">
    <citation type="journal article" date="2012" name="Nature">
        <title>The oyster genome reveals stress adaptation and complexity of shell formation.</title>
        <authorList>
            <person name="Zhang G."/>
            <person name="Fang X."/>
            <person name="Guo X."/>
            <person name="Li L."/>
            <person name="Luo R."/>
            <person name="Xu F."/>
            <person name="Yang P."/>
            <person name="Zhang L."/>
            <person name="Wang X."/>
            <person name="Qi H."/>
            <person name="Xiong Z."/>
            <person name="Que H."/>
            <person name="Xie Y."/>
            <person name="Holland P.W."/>
            <person name="Paps J."/>
            <person name="Zhu Y."/>
            <person name="Wu F."/>
            <person name="Chen Y."/>
            <person name="Wang J."/>
            <person name="Peng C."/>
            <person name="Meng J."/>
            <person name="Yang L."/>
            <person name="Liu J."/>
            <person name="Wen B."/>
            <person name="Zhang N."/>
            <person name="Huang Z."/>
            <person name="Zhu Q."/>
            <person name="Feng Y."/>
            <person name="Mount A."/>
            <person name="Hedgecock D."/>
            <person name="Xu Z."/>
            <person name="Liu Y."/>
            <person name="Domazet-Loso T."/>
            <person name="Du Y."/>
            <person name="Sun X."/>
            <person name="Zhang S."/>
            <person name="Liu B."/>
            <person name="Cheng P."/>
            <person name="Jiang X."/>
            <person name="Li J."/>
            <person name="Fan D."/>
            <person name="Wang W."/>
            <person name="Fu W."/>
            <person name="Wang T."/>
            <person name="Wang B."/>
            <person name="Zhang J."/>
            <person name="Peng Z."/>
            <person name="Li Y."/>
            <person name="Li N."/>
            <person name="Wang J."/>
            <person name="Chen M."/>
            <person name="He Y."/>
            <person name="Tan F."/>
            <person name="Song X."/>
            <person name="Zheng Q."/>
            <person name="Huang R."/>
            <person name="Yang H."/>
            <person name="Du X."/>
            <person name="Chen L."/>
            <person name="Yang M."/>
            <person name="Gaffney P.M."/>
            <person name="Wang S."/>
            <person name="Luo L."/>
            <person name="She Z."/>
            <person name="Ming Y."/>
            <person name="Huang W."/>
            <person name="Zhang S."/>
            <person name="Huang B."/>
            <person name="Zhang Y."/>
            <person name="Qu T."/>
            <person name="Ni P."/>
            <person name="Miao G."/>
            <person name="Wang J."/>
            <person name="Wang Q."/>
            <person name="Steinberg C.E."/>
            <person name="Wang H."/>
            <person name="Li N."/>
            <person name="Qian L."/>
            <person name="Zhang G."/>
            <person name="Li Y."/>
            <person name="Yang H."/>
            <person name="Liu X."/>
            <person name="Wang J."/>
            <person name="Yin Y."/>
            <person name="Wang J."/>
        </authorList>
    </citation>
    <scope>NUCLEOTIDE SEQUENCE [LARGE SCALE GENOMIC DNA]</scope>
    <source>
        <strain evidence="2">05x7-T-G4-1.051#20</strain>
    </source>
</reference>
<dbReference type="HOGENOM" id="CLU_627385_0_0_1"/>
<gene>
    <name evidence="2" type="ORF">CGI_10007834</name>
</gene>
<protein>
    <submittedName>
        <fullName evidence="2">Uncharacterized protein</fullName>
    </submittedName>
</protein>
<dbReference type="AlphaFoldDB" id="K1PLK5"/>
<name>K1PLK5_MAGGI</name>
<feature type="region of interest" description="Disordered" evidence="1">
    <location>
        <begin position="308"/>
        <end position="401"/>
    </location>
</feature>
<evidence type="ECO:0000256" key="1">
    <source>
        <dbReference type="SAM" id="MobiDB-lite"/>
    </source>
</evidence>
<organism evidence="2">
    <name type="scientific">Magallana gigas</name>
    <name type="common">Pacific oyster</name>
    <name type="synonym">Crassostrea gigas</name>
    <dbReference type="NCBI Taxonomy" id="29159"/>
    <lineage>
        <taxon>Eukaryota</taxon>
        <taxon>Metazoa</taxon>
        <taxon>Spiralia</taxon>
        <taxon>Lophotrochozoa</taxon>
        <taxon>Mollusca</taxon>
        <taxon>Bivalvia</taxon>
        <taxon>Autobranchia</taxon>
        <taxon>Pteriomorphia</taxon>
        <taxon>Ostreida</taxon>
        <taxon>Ostreoidea</taxon>
        <taxon>Ostreidae</taxon>
        <taxon>Magallana</taxon>
    </lineage>
</organism>
<feature type="compositionally biased region" description="Polar residues" evidence="1">
    <location>
        <begin position="415"/>
        <end position="437"/>
    </location>
</feature>
<evidence type="ECO:0000313" key="2">
    <source>
        <dbReference type="EMBL" id="EKC19689.1"/>
    </source>
</evidence>
<sequence>MLGGAHNNNWDLNPDNDLESRIDYPLDGITNFNNEKQALTTDVVQDHIHSPNYVSHIEHPNTDASAGNLANGKMENLLWKDFFSFEIPDKVTKKPNNVPDGNSPKMVANTHFHKKPAIDGKYDYEEEDDSWESYEDYNYPEETYTDYIDEYDVQVPKIGKRIDEESSDEYDDNMIVDAMLPHLKIGKPSNKKTSPFVDRLSLFNRDKKYSSDHDDDSTSHDIEHEETDKVPVGIKQEIDSMSSSEEQSHYLRRARKGSSSHSSSTESQSHSSESSLSLSDEISSSYEDYSTEHAKKYSKEIFYWPHQMNRGGSSGTSESISDEYSSESFSNENFSSSDEDSLSSSSEEHVPVVKDESRLDENRYVEESRAYHRKHFDDDDNINEVTTPLPKTNNNTTTTTASTISSYTKSAATKNSCVSNPCSKANTNTYPKTHTKT</sequence>
<feature type="region of interest" description="Disordered" evidence="1">
    <location>
        <begin position="207"/>
        <end position="279"/>
    </location>
</feature>
<feature type="compositionally biased region" description="Low complexity" evidence="1">
    <location>
        <begin position="391"/>
        <end position="401"/>
    </location>
</feature>
<dbReference type="EMBL" id="JH819072">
    <property type="protein sequence ID" value="EKC19689.1"/>
    <property type="molecule type" value="Genomic_DNA"/>
</dbReference>
<feature type="compositionally biased region" description="Low complexity" evidence="1">
    <location>
        <begin position="326"/>
        <end position="336"/>
    </location>
</feature>
<accession>K1PLK5</accession>
<feature type="compositionally biased region" description="Low complexity" evidence="1">
    <location>
        <begin position="259"/>
        <end position="279"/>
    </location>
</feature>